<reference evidence="4 5" key="1">
    <citation type="submission" date="2019-04" db="EMBL/GenBank/DDBJ databases">
        <title>Corynebacterium endometrii sp. nov., isolated from the uterus of a cow with endometritis.</title>
        <authorList>
            <person name="Ballas P."/>
            <person name="Ruckert C."/>
            <person name="Wagener K."/>
            <person name="Drillich M."/>
            <person name="Kaempfer P."/>
            <person name="Busse H.-J."/>
            <person name="Ehling-Schulz M."/>
        </authorList>
    </citation>
    <scope>NUCLEOTIDE SEQUENCE [LARGE SCALE GENOMIC DNA]</scope>
    <source>
        <strain evidence="4 5">LMM-1653</strain>
    </source>
</reference>
<protein>
    <recommendedName>
        <fullName evidence="6">Secreted protein</fullName>
    </recommendedName>
</protein>
<feature type="transmembrane region" description="Helical" evidence="2">
    <location>
        <begin position="92"/>
        <end position="116"/>
    </location>
</feature>
<evidence type="ECO:0000256" key="3">
    <source>
        <dbReference type="SAM" id="SignalP"/>
    </source>
</evidence>
<evidence type="ECO:0000313" key="5">
    <source>
        <dbReference type="Proteomes" id="UP000296352"/>
    </source>
</evidence>
<feature type="compositionally biased region" description="Low complexity" evidence="1">
    <location>
        <begin position="65"/>
        <end position="85"/>
    </location>
</feature>
<dbReference type="Proteomes" id="UP000296352">
    <property type="component" value="Chromosome"/>
</dbReference>
<keyword evidence="2" id="KW-1133">Transmembrane helix</keyword>
<dbReference type="AlphaFoldDB" id="A0A4P7QH40"/>
<keyword evidence="2" id="KW-0812">Transmembrane</keyword>
<evidence type="ECO:0000313" key="4">
    <source>
        <dbReference type="EMBL" id="QCB28124.1"/>
    </source>
</evidence>
<name>A0A4P7QH40_9CORY</name>
<organism evidence="4 5">
    <name type="scientific">Corynebacterium endometrii</name>
    <dbReference type="NCBI Taxonomy" id="2488819"/>
    <lineage>
        <taxon>Bacteria</taxon>
        <taxon>Bacillati</taxon>
        <taxon>Actinomycetota</taxon>
        <taxon>Actinomycetes</taxon>
        <taxon>Mycobacteriales</taxon>
        <taxon>Corynebacteriaceae</taxon>
        <taxon>Corynebacterium</taxon>
    </lineage>
</organism>
<sequence length="124" mass="12256" precursor="true">MTLKLSRKCAAIITAAAVAVSAGVAAPQAVAQAPTNSNPASAEVALETSSFGTEVQNLATGGVQNSEEAGASSESGEGANGASSESKQPFNLLYLLAGAVGIIILGDLILSAVNAANYTTIFSR</sequence>
<proteinExistence type="predicted"/>
<keyword evidence="2" id="KW-0472">Membrane</keyword>
<feature type="region of interest" description="Disordered" evidence="1">
    <location>
        <begin position="62"/>
        <end position="85"/>
    </location>
</feature>
<dbReference type="RefSeq" id="WP_136140905.1">
    <property type="nucleotide sequence ID" value="NZ_CP039247.1"/>
</dbReference>
<dbReference type="KEGG" id="cee:CENDO_04165"/>
<accession>A0A4P7QH40</accession>
<keyword evidence="5" id="KW-1185">Reference proteome</keyword>
<evidence type="ECO:0000256" key="1">
    <source>
        <dbReference type="SAM" id="MobiDB-lite"/>
    </source>
</evidence>
<feature type="chain" id="PRO_5038492605" description="Secreted protein" evidence="3">
    <location>
        <begin position="32"/>
        <end position="124"/>
    </location>
</feature>
<gene>
    <name evidence="4" type="ORF">CENDO_04165</name>
</gene>
<feature type="signal peptide" evidence="3">
    <location>
        <begin position="1"/>
        <end position="31"/>
    </location>
</feature>
<evidence type="ECO:0008006" key="6">
    <source>
        <dbReference type="Google" id="ProtNLM"/>
    </source>
</evidence>
<keyword evidence="3" id="KW-0732">Signal</keyword>
<dbReference type="EMBL" id="CP039247">
    <property type="protein sequence ID" value="QCB28124.1"/>
    <property type="molecule type" value="Genomic_DNA"/>
</dbReference>
<evidence type="ECO:0000256" key="2">
    <source>
        <dbReference type="SAM" id="Phobius"/>
    </source>
</evidence>